<gene>
    <name evidence="2" type="ORF">BP6252_12636</name>
</gene>
<evidence type="ECO:0000313" key="3">
    <source>
        <dbReference type="Proteomes" id="UP000256645"/>
    </source>
</evidence>
<proteinExistence type="predicted"/>
<dbReference type="Gene3D" id="3.90.1200.10">
    <property type="match status" value="1"/>
</dbReference>
<evidence type="ECO:0000259" key="1">
    <source>
        <dbReference type="Pfam" id="PF01636"/>
    </source>
</evidence>
<dbReference type="Pfam" id="PF01636">
    <property type="entry name" value="APH"/>
    <property type="match status" value="1"/>
</dbReference>
<keyword evidence="3" id="KW-1185">Reference proteome</keyword>
<accession>A0A3D8QCN0</accession>
<dbReference type="STRING" id="1849047.A0A3D8QCN0"/>
<feature type="domain" description="Aminoglycoside phosphotransferase" evidence="1">
    <location>
        <begin position="43"/>
        <end position="297"/>
    </location>
</feature>
<name>A0A3D8QCN0_9HELO</name>
<dbReference type="AlphaFoldDB" id="A0A3D8QCN0"/>
<dbReference type="InterPro" id="IPR002575">
    <property type="entry name" value="Aminoglycoside_PTrfase"/>
</dbReference>
<sequence length="382" mass="43380">MSGDTNLVLPDFSDATIVSLLESISLEPPKSIKSMKVTAAFHAIYVLTYHSDIEYILRVAGNHVPSIKTENEAAILMWLKGNTKVPVPDVIAFDSTANNKLGQEYIILSRCPGVAISDIYDSLTAHQLDHIVLQLIDILSELHQHSFSQIGGLKFSPESEKRKEIIPGPVLDEHFWFIDDIQKYFPSETFDSVNYHGPFDTYTEYATSAIKSYLHVTELHSSLKDHLTPFLPRISVFLDLLPEHASDLNKTEIRLAHTDLHFANILYIPENGKISAIIDWEFAGTVPFPQWDPVRAFLWNARPGQDSFEEKYRLRGRFFELCQEMDARFIADAEFTSTYQEAMHLVRNSLRGITTSIPRNLHSDAVQKWTKDLEKGLTVFGV</sequence>
<organism evidence="2 3">
    <name type="scientific">Coleophoma cylindrospora</name>
    <dbReference type="NCBI Taxonomy" id="1849047"/>
    <lineage>
        <taxon>Eukaryota</taxon>
        <taxon>Fungi</taxon>
        <taxon>Dikarya</taxon>
        <taxon>Ascomycota</taxon>
        <taxon>Pezizomycotina</taxon>
        <taxon>Leotiomycetes</taxon>
        <taxon>Helotiales</taxon>
        <taxon>Dermateaceae</taxon>
        <taxon>Coleophoma</taxon>
    </lineage>
</organism>
<evidence type="ECO:0000313" key="2">
    <source>
        <dbReference type="EMBL" id="RDW59549.1"/>
    </source>
</evidence>
<dbReference type="PANTHER" id="PTHR21310:SF15">
    <property type="entry name" value="AMINOGLYCOSIDE PHOSPHOTRANSFERASE DOMAIN-CONTAINING PROTEIN"/>
    <property type="match status" value="1"/>
</dbReference>
<dbReference type="InterPro" id="IPR011009">
    <property type="entry name" value="Kinase-like_dom_sf"/>
</dbReference>
<dbReference type="OrthoDB" id="5412996at2759"/>
<dbReference type="Proteomes" id="UP000256645">
    <property type="component" value="Unassembled WGS sequence"/>
</dbReference>
<reference evidence="2 3" key="1">
    <citation type="journal article" date="2018" name="IMA Fungus">
        <title>IMA Genome-F 9: Draft genome sequence of Annulohypoxylon stygium, Aspergillus mulundensis, Berkeleyomyces basicola (syn. Thielaviopsis basicola), Ceratocystis smalleyi, two Cercospora beticola strains, Coleophoma cylindrospora, Fusarium fracticaudum, Phialophora cf. hyalina, and Morchella septimelata.</title>
        <authorList>
            <person name="Wingfield B.D."/>
            <person name="Bills G.F."/>
            <person name="Dong Y."/>
            <person name="Huang W."/>
            <person name="Nel W.J."/>
            <person name="Swalarsk-Parry B.S."/>
            <person name="Vaghefi N."/>
            <person name="Wilken P.M."/>
            <person name="An Z."/>
            <person name="de Beer Z.W."/>
            <person name="De Vos L."/>
            <person name="Chen L."/>
            <person name="Duong T.A."/>
            <person name="Gao Y."/>
            <person name="Hammerbacher A."/>
            <person name="Kikkert J.R."/>
            <person name="Li Y."/>
            <person name="Li H."/>
            <person name="Li K."/>
            <person name="Li Q."/>
            <person name="Liu X."/>
            <person name="Ma X."/>
            <person name="Naidoo K."/>
            <person name="Pethybridge S.J."/>
            <person name="Sun J."/>
            <person name="Steenkamp E.T."/>
            <person name="van der Nest M.A."/>
            <person name="van Wyk S."/>
            <person name="Wingfield M.J."/>
            <person name="Xiong C."/>
            <person name="Yue Q."/>
            <person name="Zhang X."/>
        </authorList>
    </citation>
    <scope>NUCLEOTIDE SEQUENCE [LARGE SCALE GENOMIC DNA]</scope>
    <source>
        <strain evidence="2 3">BP6252</strain>
    </source>
</reference>
<comment type="caution">
    <text evidence="2">The sequence shown here is derived from an EMBL/GenBank/DDBJ whole genome shotgun (WGS) entry which is preliminary data.</text>
</comment>
<dbReference type="PANTHER" id="PTHR21310">
    <property type="entry name" value="AMINOGLYCOSIDE PHOSPHOTRANSFERASE-RELATED-RELATED"/>
    <property type="match status" value="1"/>
</dbReference>
<dbReference type="EMBL" id="PDLM01000016">
    <property type="protein sequence ID" value="RDW59549.1"/>
    <property type="molecule type" value="Genomic_DNA"/>
</dbReference>
<protein>
    <recommendedName>
        <fullName evidence="1">Aminoglycoside phosphotransferase domain-containing protein</fullName>
    </recommendedName>
</protein>
<dbReference type="SUPFAM" id="SSF56112">
    <property type="entry name" value="Protein kinase-like (PK-like)"/>
    <property type="match status" value="1"/>
</dbReference>
<dbReference type="InterPro" id="IPR051678">
    <property type="entry name" value="AGP_Transferase"/>
</dbReference>